<gene>
    <name evidence="1" type="ORF">g.55411</name>
</gene>
<evidence type="ECO:0000313" key="1">
    <source>
        <dbReference type="EMBL" id="MBY24876.1"/>
    </source>
</evidence>
<protein>
    <submittedName>
        <fullName evidence="1">Uncharacterized protein</fullName>
    </submittedName>
</protein>
<organism evidence="1">
    <name type="scientific">Schizaphis graminum</name>
    <name type="common">Green bug aphid</name>
    <dbReference type="NCBI Taxonomy" id="13262"/>
    <lineage>
        <taxon>Eukaryota</taxon>
        <taxon>Metazoa</taxon>
        <taxon>Ecdysozoa</taxon>
        <taxon>Arthropoda</taxon>
        <taxon>Hexapoda</taxon>
        <taxon>Insecta</taxon>
        <taxon>Pterygota</taxon>
        <taxon>Neoptera</taxon>
        <taxon>Paraneoptera</taxon>
        <taxon>Hemiptera</taxon>
        <taxon>Sternorrhyncha</taxon>
        <taxon>Aphidomorpha</taxon>
        <taxon>Aphidoidea</taxon>
        <taxon>Aphididae</taxon>
        <taxon>Aphidini</taxon>
        <taxon>Schizaphis</taxon>
    </lineage>
</organism>
<sequence>MLTSCLPARAMFSHTRSLAQTHTKVRISYVKRKKHNIHIITALQCNFETANIYIYIFTKQNASISVVQNARGGIFSFFFLYIVLFRHHVSACVPTHMTPKVDRHQNNVVPTHNVIPPW</sequence>
<reference evidence="1" key="1">
    <citation type="submission" date="2018-04" db="EMBL/GenBank/DDBJ databases">
        <title>Transcriptome of Schizaphis graminum biotype I.</title>
        <authorList>
            <person name="Scully E.D."/>
            <person name="Geib S.M."/>
            <person name="Palmer N.A."/>
            <person name="Koch K."/>
            <person name="Bradshaw J."/>
            <person name="Heng-Moss T."/>
            <person name="Sarath G."/>
        </authorList>
    </citation>
    <scope>NUCLEOTIDE SEQUENCE</scope>
</reference>
<dbReference type="AlphaFoldDB" id="A0A2S2P7H5"/>
<accession>A0A2S2P7H5</accession>
<proteinExistence type="predicted"/>
<name>A0A2S2P7H5_SCHGA</name>
<dbReference type="EMBL" id="GGMR01012257">
    <property type="protein sequence ID" value="MBY24876.1"/>
    <property type="molecule type" value="Transcribed_RNA"/>
</dbReference>